<dbReference type="Pfam" id="PF05227">
    <property type="entry name" value="CHASE3"/>
    <property type="match status" value="1"/>
</dbReference>
<evidence type="ECO:0000256" key="5">
    <source>
        <dbReference type="SAM" id="Phobius"/>
    </source>
</evidence>
<keyword evidence="5" id="KW-0472">Membrane</keyword>
<dbReference type="RefSeq" id="WP_105025162.1">
    <property type="nucleotide sequence ID" value="NZ_MSCI01000002.1"/>
</dbReference>
<evidence type="ECO:0000313" key="7">
    <source>
        <dbReference type="EMBL" id="PQJ60768.1"/>
    </source>
</evidence>
<organism evidence="7 8">
    <name type="scientific">Vibrio chagasii</name>
    <dbReference type="NCBI Taxonomy" id="170679"/>
    <lineage>
        <taxon>Bacteria</taxon>
        <taxon>Pseudomonadati</taxon>
        <taxon>Pseudomonadota</taxon>
        <taxon>Gammaproteobacteria</taxon>
        <taxon>Vibrionales</taxon>
        <taxon>Vibrionaceae</taxon>
        <taxon>Vibrio</taxon>
    </lineage>
</organism>
<keyword evidence="8" id="KW-1185">Reference proteome</keyword>
<name>A0A2S7VF96_9VIBR</name>
<dbReference type="FunFam" id="1.10.287.950:FF:000001">
    <property type="entry name" value="Methyl-accepting chemotaxis sensory transducer"/>
    <property type="match status" value="1"/>
</dbReference>
<evidence type="ECO:0000313" key="8">
    <source>
        <dbReference type="Proteomes" id="UP000238707"/>
    </source>
</evidence>
<dbReference type="SUPFAM" id="SSF58104">
    <property type="entry name" value="Methyl-accepting chemotaxis protein (MCP) signaling domain"/>
    <property type="match status" value="1"/>
</dbReference>
<dbReference type="SMART" id="SM00283">
    <property type="entry name" value="MA"/>
    <property type="match status" value="1"/>
</dbReference>
<feature type="domain" description="Methyl-accepting transducer" evidence="6">
    <location>
        <begin position="268"/>
        <end position="504"/>
    </location>
</feature>
<dbReference type="PROSITE" id="PS50111">
    <property type="entry name" value="CHEMOTAXIS_TRANSDUC_2"/>
    <property type="match status" value="1"/>
</dbReference>
<dbReference type="AlphaFoldDB" id="A0A2S7VF96"/>
<dbReference type="Pfam" id="PF00015">
    <property type="entry name" value="MCPsignal"/>
    <property type="match status" value="1"/>
</dbReference>
<dbReference type="PANTHER" id="PTHR32089:SF33">
    <property type="entry name" value="TOXIN COREGULATED PILUS BIOSYNTHESIS PROTEIN I"/>
    <property type="match status" value="1"/>
</dbReference>
<dbReference type="CDD" id="cd11386">
    <property type="entry name" value="MCP_signal"/>
    <property type="match status" value="1"/>
</dbReference>
<comment type="caution">
    <text evidence="7">The sequence shown here is derived from an EMBL/GenBank/DDBJ whole genome shotgun (WGS) entry which is preliminary data.</text>
</comment>
<dbReference type="Gene3D" id="1.10.287.950">
    <property type="entry name" value="Methyl-accepting chemotaxis protein"/>
    <property type="match status" value="1"/>
</dbReference>
<dbReference type="CDD" id="cd19410">
    <property type="entry name" value="HK9-like_sensor"/>
    <property type="match status" value="1"/>
</dbReference>
<keyword evidence="5" id="KW-1133">Transmembrane helix</keyword>
<evidence type="ECO:0000259" key="6">
    <source>
        <dbReference type="PROSITE" id="PS50111"/>
    </source>
</evidence>
<feature type="transmembrane region" description="Helical" evidence="5">
    <location>
        <begin position="12"/>
        <end position="31"/>
    </location>
</feature>
<keyword evidence="2 4" id="KW-0807">Transducer</keyword>
<dbReference type="GO" id="GO:0006935">
    <property type="term" value="P:chemotaxis"/>
    <property type="evidence" value="ECO:0007669"/>
    <property type="project" value="UniProtKB-ARBA"/>
</dbReference>
<reference evidence="7 8" key="1">
    <citation type="submission" date="2016-12" db="EMBL/GenBank/DDBJ databases">
        <title>Diversity of luminous bacteria.</title>
        <authorList>
            <person name="Yoshizawa S."/>
            <person name="Kogure K."/>
        </authorList>
    </citation>
    <scope>NUCLEOTIDE SEQUENCE [LARGE SCALE GENOMIC DNA]</scope>
    <source>
        <strain evidence="7 8">LC2-408</strain>
    </source>
</reference>
<dbReference type="GO" id="GO:0016020">
    <property type="term" value="C:membrane"/>
    <property type="evidence" value="ECO:0007669"/>
    <property type="project" value="UniProtKB-SubCell"/>
</dbReference>
<sequence>MSRLENTPTKWLFIIIMSAISLSCLTMFLVISSSNKIIRENSHWVNHTYRVMLEVDKAVEQVVNMETGYRGYMITGNKNFLEPYYQGKKKIHIALEDLIELTKDNNTQTIAFNSVLAEVNNWQSEVLDAGIAIREIGSNKAASEFVNEATGKAYVDKIRSILDEASGREEALLIQRAIDQRVSLENLQLWTLITLGISWLISALILFLASKTILKNVDDISVAIDCFAKGEIKLINAEPSQNEFYKIRQCFNRSMAQLTSLINELTLSSEQSNLATGKLSTVMESTANNAQTELAQVDEISTAISQLSSTAREVSSNATQAEEQTRIALSSVENGSHLLQESTELTSRMSGSIQVTAGLIEDLKNSAINISEVTNIISSISEQTNLLALNAAIEAARAGEQGRGFAVVADEVRSLAGKTQESTRSIQEIITRLQNQSKQANDNIISDVESIKASVDISEKVMAAFKEIDASVKTISDMNALVATASHQQFSVTESIAVTTIKARDLVNENASAVQQCQSATDKLVTFAKKQNNELAFFKVIKC</sequence>
<dbReference type="Proteomes" id="UP000238707">
    <property type="component" value="Unassembled WGS sequence"/>
</dbReference>
<dbReference type="PANTHER" id="PTHR32089">
    <property type="entry name" value="METHYL-ACCEPTING CHEMOTAXIS PROTEIN MCPB"/>
    <property type="match status" value="1"/>
</dbReference>
<dbReference type="GO" id="GO:0007165">
    <property type="term" value="P:signal transduction"/>
    <property type="evidence" value="ECO:0007669"/>
    <property type="project" value="UniProtKB-KW"/>
</dbReference>
<comment type="similarity">
    <text evidence="3">Belongs to the methyl-accepting chemotaxis (MCP) protein family.</text>
</comment>
<proteinExistence type="inferred from homology"/>
<evidence type="ECO:0000256" key="2">
    <source>
        <dbReference type="ARBA" id="ARBA00023224"/>
    </source>
</evidence>
<dbReference type="EMBL" id="MSCI01000002">
    <property type="protein sequence ID" value="PQJ60768.1"/>
    <property type="molecule type" value="Genomic_DNA"/>
</dbReference>
<evidence type="ECO:0000256" key="4">
    <source>
        <dbReference type="PROSITE-ProRule" id="PRU00284"/>
    </source>
</evidence>
<evidence type="ECO:0000256" key="3">
    <source>
        <dbReference type="ARBA" id="ARBA00029447"/>
    </source>
</evidence>
<dbReference type="InterPro" id="IPR007891">
    <property type="entry name" value="CHASE3"/>
</dbReference>
<protein>
    <submittedName>
        <fullName evidence="7">Chemotaxis protein</fullName>
    </submittedName>
</protein>
<accession>A0A2S7VF96</accession>
<dbReference type="PROSITE" id="PS51257">
    <property type="entry name" value="PROKAR_LIPOPROTEIN"/>
    <property type="match status" value="1"/>
</dbReference>
<comment type="subcellular location">
    <subcellularLocation>
        <location evidence="1">Membrane</location>
    </subcellularLocation>
</comment>
<dbReference type="InterPro" id="IPR004089">
    <property type="entry name" value="MCPsignal_dom"/>
</dbReference>
<evidence type="ECO:0000256" key="1">
    <source>
        <dbReference type="ARBA" id="ARBA00004370"/>
    </source>
</evidence>
<keyword evidence="5" id="KW-0812">Transmembrane</keyword>
<gene>
    <name evidence="7" type="ORF">BTO10_15635</name>
</gene>
<feature type="transmembrane region" description="Helical" evidence="5">
    <location>
        <begin position="189"/>
        <end position="209"/>
    </location>
</feature>